<dbReference type="AlphaFoldDB" id="A0A0E9T798"/>
<keyword evidence="1" id="KW-0472">Membrane</keyword>
<organism evidence="2">
    <name type="scientific">Anguilla anguilla</name>
    <name type="common">European freshwater eel</name>
    <name type="synonym">Muraena anguilla</name>
    <dbReference type="NCBI Taxonomy" id="7936"/>
    <lineage>
        <taxon>Eukaryota</taxon>
        <taxon>Metazoa</taxon>
        <taxon>Chordata</taxon>
        <taxon>Craniata</taxon>
        <taxon>Vertebrata</taxon>
        <taxon>Euteleostomi</taxon>
        <taxon>Actinopterygii</taxon>
        <taxon>Neopterygii</taxon>
        <taxon>Teleostei</taxon>
        <taxon>Anguilliformes</taxon>
        <taxon>Anguillidae</taxon>
        <taxon>Anguilla</taxon>
    </lineage>
</organism>
<protein>
    <submittedName>
        <fullName evidence="2">Uncharacterized protein</fullName>
    </submittedName>
</protein>
<feature type="transmembrane region" description="Helical" evidence="1">
    <location>
        <begin position="12"/>
        <end position="29"/>
    </location>
</feature>
<keyword evidence="1" id="KW-0812">Transmembrane</keyword>
<proteinExistence type="predicted"/>
<keyword evidence="1" id="KW-1133">Transmembrane helix</keyword>
<reference evidence="2" key="2">
    <citation type="journal article" date="2015" name="Fish Shellfish Immunol.">
        <title>Early steps in the European eel (Anguilla anguilla)-Vibrio vulnificus interaction in the gills: Role of the RtxA13 toxin.</title>
        <authorList>
            <person name="Callol A."/>
            <person name="Pajuelo D."/>
            <person name="Ebbesson L."/>
            <person name="Teles M."/>
            <person name="MacKenzie S."/>
            <person name="Amaro C."/>
        </authorList>
    </citation>
    <scope>NUCLEOTIDE SEQUENCE</scope>
</reference>
<reference evidence="2" key="1">
    <citation type="submission" date="2014-11" db="EMBL/GenBank/DDBJ databases">
        <authorList>
            <person name="Amaro Gonzalez C."/>
        </authorList>
    </citation>
    <scope>NUCLEOTIDE SEQUENCE</scope>
</reference>
<dbReference type="PROSITE" id="PS51257">
    <property type="entry name" value="PROKAR_LIPOPROTEIN"/>
    <property type="match status" value="1"/>
</dbReference>
<accession>A0A0E9T798</accession>
<name>A0A0E9T798_ANGAN</name>
<dbReference type="EMBL" id="GBXM01059939">
    <property type="protein sequence ID" value="JAH48638.1"/>
    <property type="molecule type" value="Transcribed_RNA"/>
</dbReference>
<sequence length="31" mass="3492">MSRRAPTQSNVLPSFILITALGFSCIWLGRR</sequence>
<evidence type="ECO:0000256" key="1">
    <source>
        <dbReference type="SAM" id="Phobius"/>
    </source>
</evidence>
<evidence type="ECO:0000313" key="2">
    <source>
        <dbReference type="EMBL" id="JAH48638.1"/>
    </source>
</evidence>